<organism evidence="2 3">
    <name type="scientific">Potamilus streckersoni</name>
    <dbReference type="NCBI Taxonomy" id="2493646"/>
    <lineage>
        <taxon>Eukaryota</taxon>
        <taxon>Metazoa</taxon>
        <taxon>Spiralia</taxon>
        <taxon>Lophotrochozoa</taxon>
        <taxon>Mollusca</taxon>
        <taxon>Bivalvia</taxon>
        <taxon>Autobranchia</taxon>
        <taxon>Heteroconchia</taxon>
        <taxon>Palaeoheterodonta</taxon>
        <taxon>Unionida</taxon>
        <taxon>Unionoidea</taxon>
        <taxon>Unionidae</taxon>
        <taxon>Ambleminae</taxon>
        <taxon>Lampsilini</taxon>
        <taxon>Potamilus</taxon>
    </lineage>
</organism>
<keyword evidence="3" id="KW-1185">Reference proteome</keyword>
<accession>A0AAE0VSQ7</accession>
<dbReference type="PANTHER" id="PTHR36871:SF1">
    <property type="entry name" value="COILED-COIL DOMAIN-CONTAINING PROTEIN 190"/>
    <property type="match status" value="1"/>
</dbReference>
<dbReference type="EMBL" id="JAEAOA010002260">
    <property type="protein sequence ID" value="KAK3588646.1"/>
    <property type="molecule type" value="Genomic_DNA"/>
</dbReference>
<proteinExistence type="predicted"/>
<name>A0AAE0VSQ7_9BIVA</name>
<feature type="region of interest" description="Disordered" evidence="1">
    <location>
        <begin position="1"/>
        <end position="29"/>
    </location>
</feature>
<dbReference type="PANTHER" id="PTHR36871">
    <property type="entry name" value="COILED-COIL DOMAIN-CONTAINING PROTEIN 190"/>
    <property type="match status" value="1"/>
</dbReference>
<feature type="compositionally biased region" description="Polar residues" evidence="1">
    <location>
        <begin position="10"/>
        <end position="29"/>
    </location>
</feature>
<comment type="caution">
    <text evidence="2">The sequence shown here is derived from an EMBL/GenBank/DDBJ whole genome shotgun (WGS) entry which is preliminary data.</text>
</comment>
<evidence type="ECO:0000256" key="1">
    <source>
        <dbReference type="SAM" id="MobiDB-lite"/>
    </source>
</evidence>
<dbReference type="Proteomes" id="UP001195483">
    <property type="component" value="Unassembled WGS sequence"/>
</dbReference>
<evidence type="ECO:0000313" key="3">
    <source>
        <dbReference type="Proteomes" id="UP001195483"/>
    </source>
</evidence>
<protein>
    <submittedName>
        <fullName evidence="2">Uncharacterized protein</fullName>
    </submittedName>
</protein>
<dbReference type="InterPro" id="IPR031525">
    <property type="entry name" value="CC190"/>
</dbReference>
<reference evidence="2" key="1">
    <citation type="journal article" date="2021" name="Genome Biol. Evol.">
        <title>A High-Quality Reference Genome for a Parasitic Bivalve with Doubly Uniparental Inheritance (Bivalvia: Unionida).</title>
        <authorList>
            <person name="Smith C.H."/>
        </authorList>
    </citation>
    <scope>NUCLEOTIDE SEQUENCE</scope>
    <source>
        <strain evidence="2">CHS0354</strain>
    </source>
</reference>
<dbReference type="AlphaFoldDB" id="A0AAE0VSQ7"/>
<evidence type="ECO:0000313" key="2">
    <source>
        <dbReference type="EMBL" id="KAK3588646.1"/>
    </source>
</evidence>
<sequence length="122" mass="14017">MEAVRENVSRRLSTGIEGQTSTQRQSVSVDATNRSLILSESATKLGATDLSKDKRSQIKVPITINYEQERYNPDGSLRTVHQLPDQQKSWEEAKKARYIRSRVKREHETELTIDEIFNKPSE</sequence>
<reference evidence="2" key="2">
    <citation type="journal article" date="2021" name="Genome Biol. Evol.">
        <title>Developing a high-quality reference genome for a parasitic bivalve with doubly uniparental inheritance (Bivalvia: Unionida).</title>
        <authorList>
            <person name="Smith C.H."/>
        </authorList>
    </citation>
    <scope>NUCLEOTIDE SEQUENCE</scope>
    <source>
        <strain evidence="2">CHS0354</strain>
        <tissue evidence="2">Mantle</tissue>
    </source>
</reference>
<reference evidence="2" key="3">
    <citation type="submission" date="2023-05" db="EMBL/GenBank/DDBJ databases">
        <authorList>
            <person name="Smith C.H."/>
        </authorList>
    </citation>
    <scope>NUCLEOTIDE SEQUENCE</scope>
    <source>
        <strain evidence="2">CHS0354</strain>
        <tissue evidence="2">Mantle</tissue>
    </source>
</reference>
<gene>
    <name evidence="2" type="ORF">CHS0354_038878</name>
</gene>